<proteinExistence type="predicted"/>
<dbReference type="AlphaFoldDB" id="A0A016RY94"/>
<name>A0A016RY94_9BILA</name>
<evidence type="ECO:0000313" key="2">
    <source>
        <dbReference type="Proteomes" id="UP000024635"/>
    </source>
</evidence>
<evidence type="ECO:0000313" key="1">
    <source>
        <dbReference type="EMBL" id="EYB83350.1"/>
    </source>
</evidence>
<dbReference type="EMBL" id="JARK01001673">
    <property type="protein sequence ID" value="EYB83350.1"/>
    <property type="molecule type" value="Genomic_DNA"/>
</dbReference>
<reference evidence="2" key="1">
    <citation type="journal article" date="2015" name="Nat. Genet.">
        <title>The genome and transcriptome of the zoonotic hookworm Ancylostoma ceylanicum identify infection-specific gene families.</title>
        <authorList>
            <person name="Schwarz E.M."/>
            <person name="Hu Y."/>
            <person name="Antoshechkin I."/>
            <person name="Miller M.M."/>
            <person name="Sternberg P.W."/>
            <person name="Aroian R.V."/>
        </authorList>
    </citation>
    <scope>NUCLEOTIDE SEQUENCE</scope>
    <source>
        <strain evidence="2">HY135</strain>
    </source>
</reference>
<keyword evidence="2" id="KW-1185">Reference proteome</keyword>
<gene>
    <name evidence="1" type="primary">Acey_s0337.g2904</name>
    <name evidence="1" type="ORF">Y032_0337g2904</name>
</gene>
<comment type="caution">
    <text evidence="1">The sequence shown here is derived from an EMBL/GenBank/DDBJ whole genome shotgun (WGS) entry which is preliminary data.</text>
</comment>
<sequence>MSILFWKPPGYHPFCSTKNCFRQKYEARRARSFTRRTFLHLSLFLKATVIGALEPPATPTCLTRTALSIHRPYVMALTPLEFKHVMGDPSAPMRVARLRPLFPHDDTHLCFVNKRRALE</sequence>
<protein>
    <submittedName>
        <fullName evidence="1">Uncharacterized protein</fullName>
    </submittedName>
</protein>
<dbReference type="Proteomes" id="UP000024635">
    <property type="component" value="Unassembled WGS sequence"/>
</dbReference>
<accession>A0A016RY94</accession>
<organism evidence="1 2">
    <name type="scientific">Ancylostoma ceylanicum</name>
    <dbReference type="NCBI Taxonomy" id="53326"/>
    <lineage>
        <taxon>Eukaryota</taxon>
        <taxon>Metazoa</taxon>
        <taxon>Ecdysozoa</taxon>
        <taxon>Nematoda</taxon>
        <taxon>Chromadorea</taxon>
        <taxon>Rhabditida</taxon>
        <taxon>Rhabditina</taxon>
        <taxon>Rhabditomorpha</taxon>
        <taxon>Strongyloidea</taxon>
        <taxon>Ancylostomatidae</taxon>
        <taxon>Ancylostomatinae</taxon>
        <taxon>Ancylostoma</taxon>
    </lineage>
</organism>